<feature type="transmembrane region" description="Helical" evidence="1">
    <location>
        <begin position="106"/>
        <end position="124"/>
    </location>
</feature>
<dbReference type="RefSeq" id="WP_249248379.1">
    <property type="nucleotide sequence ID" value="NZ_JAKIKT010000002.1"/>
</dbReference>
<dbReference type="Pfam" id="PF21001">
    <property type="entry name" value="YqiJ_N"/>
    <property type="match status" value="1"/>
</dbReference>
<protein>
    <submittedName>
        <fullName evidence="4">YqiJ family protein</fullName>
    </submittedName>
</protein>
<feature type="transmembrane region" description="Helical" evidence="1">
    <location>
        <begin position="73"/>
        <end position="94"/>
    </location>
</feature>
<dbReference type="InterPro" id="IPR048376">
    <property type="entry name" value="YqiJ_N"/>
</dbReference>
<dbReference type="EMBL" id="JAKIKT010000002">
    <property type="protein sequence ID" value="MCL2913650.1"/>
    <property type="molecule type" value="Genomic_DNA"/>
</dbReference>
<evidence type="ECO:0000259" key="2">
    <source>
        <dbReference type="Pfam" id="PF07290"/>
    </source>
</evidence>
<keyword evidence="1" id="KW-0472">Membrane</keyword>
<feature type="domain" description="Inner membrane protein YqiJ N-terminal" evidence="3">
    <location>
        <begin position="10"/>
        <end position="115"/>
    </location>
</feature>
<dbReference type="Pfam" id="PF07290">
    <property type="entry name" value="YqiJ_OB"/>
    <property type="match status" value="1"/>
</dbReference>
<proteinExistence type="predicted"/>
<evidence type="ECO:0000313" key="5">
    <source>
        <dbReference type="Proteomes" id="UP001202831"/>
    </source>
</evidence>
<dbReference type="InterPro" id="IPR010840">
    <property type="entry name" value="YqiJ_OB"/>
</dbReference>
<gene>
    <name evidence="4" type="ORF">L2725_07580</name>
</gene>
<keyword evidence="1" id="KW-1133">Transmembrane helix</keyword>
<organism evidence="4 5">
    <name type="scientific">Shewanella corallii</name>
    <dbReference type="NCBI Taxonomy" id="560080"/>
    <lineage>
        <taxon>Bacteria</taxon>
        <taxon>Pseudomonadati</taxon>
        <taxon>Pseudomonadota</taxon>
        <taxon>Gammaproteobacteria</taxon>
        <taxon>Alteromonadales</taxon>
        <taxon>Shewanellaceae</taxon>
        <taxon>Shewanella</taxon>
    </lineage>
</organism>
<reference evidence="4 5" key="1">
    <citation type="submission" date="2022-01" db="EMBL/GenBank/DDBJ databases">
        <title>Whole genome-based taxonomy of the Shewanellaceae.</title>
        <authorList>
            <person name="Martin-Rodriguez A.J."/>
        </authorList>
    </citation>
    <scope>NUCLEOTIDE SEQUENCE [LARGE SCALE GENOMIC DNA]</scope>
    <source>
        <strain evidence="4 5">DSM 21332</strain>
    </source>
</reference>
<evidence type="ECO:0000256" key="1">
    <source>
        <dbReference type="SAM" id="Phobius"/>
    </source>
</evidence>
<dbReference type="Proteomes" id="UP001202831">
    <property type="component" value="Unassembled WGS sequence"/>
</dbReference>
<feature type="transmembrane region" description="Helical" evidence="1">
    <location>
        <begin position="12"/>
        <end position="37"/>
    </location>
</feature>
<keyword evidence="1" id="KW-0812">Transmembrane</keyword>
<accession>A0ABT0N5I9</accession>
<feature type="domain" description="Inner membrane protein YqiJ OB-fold" evidence="2">
    <location>
        <begin position="144"/>
        <end position="204"/>
    </location>
</feature>
<name>A0ABT0N5I9_9GAMM</name>
<evidence type="ECO:0000259" key="3">
    <source>
        <dbReference type="Pfam" id="PF21001"/>
    </source>
</evidence>
<sequence>MLGFFLLDGNLPFTVAISIVILLGLIELLSLVTGLSLSGLFDDLLSLDSDIDSDGATGFTGITGWLCLNRLPLLIWFVLASSSFAITGLAVNYLTAAVTGGLLPSWLAIPVALIGLLLGCRYLGSSLARLLPKNESSVISIDSLEGAVGTVTLATASRGKPAEVVVRDESQQKHYVLAEPDSDDQLAKGTDVVLLRKDGNIWIAARFENSLSD</sequence>
<comment type="caution">
    <text evidence="4">The sequence shown here is derived from an EMBL/GenBank/DDBJ whole genome shotgun (WGS) entry which is preliminary data.</text>
</comment>
<evidence type="ECO:0000313" key="4">
    <source>
        <dbReference type="EMBL" id="MCL2913650.1"/>
    </source>
</evidence>
<keyword evidence="5" id="KW-1185">Reference proteome</keyword>